<keyword evidence="5 6" id="KW-0472">Membrane</keyword>
<feature type="domain" description="Major facilitator superfamily (MFS) profile" evidence="7">
    <location>
        <begin position="81"/>
        <end position="505"/>
    </location>
</feature>
<dbReference type="Pfam" id="PF07690">
    <property type="entry name" value="MFS_1"/>
    <property type="match status" value="1"/>
</dbReference>
<proteinExistence type="predicted"/>
<dbReference type="Proteomes" id="UP000215335">
    <property type="component" value="Unassembled WGS sequence"/>
</dbReference>
<dbReference type="STRING" id="543379.A0A232F0D3"/>
<sequence>MSTPRHTTATRSSIATAPVRKCSSLFLSSTDFRERGTAAFEISLWSIIICKNFRQDPITMTAKTSSPVRTKEADRTDDSKTIRVVFISLLLDLLAFTMILPLFPALLDHYQSIDNGKGLYSIVLNKIHKLSSLLNAPDNVNTVLFGGFLGSLYSFLQFLGSPIIGALSDVYGRKPLMILCLTGIALSYLLWALSSNFGLFILARVLGGISKGNVNLSMAIISDVTSPASRGRAMALVGIAFSVGFVLGPMIGAMFAKMSTGSREGQWYALPAMFAFFLSMCDLFYVAMHMKESLPIHRRAKSLVHGISGALTYINPSDLFQFNGVTGLTPSELQRLRSLGRTYFLYLFIYSGLEFTLTFLTHYSFGFTRMQQGWMFLGIGTTMAILQGSWIRRIPEHKTKAITELFVRLNYLIKRITLYIVNLKNMFFNAATAMVVTCIMTLVTRVGPENQKGIITGIFRSLGALARASGPIIASIAFWSLGSSTSYLIGAVALVVPPLILRNIA</sequence>
<dbReference type="SUPFAM" id="SSF103473">
    <property type="entry name" value="MFS general substrate transporter"/>
    <property type="match status" value="1"/>
</dbReference>
<feature type="transmembrane region" description="Helical" evidence="6">
    <location>
        <begin position="487"/>
        <end position="504"/>
    </location>
</feature>
<reference evidence="8 9" key="1">
    <citation type="journal article" date="2017" name="Curr. Biol.">
        <title>The Evolution of Venom by Co-option of Single-Copy Genes.</title>
        <authorList>
            <person name="Martinson E.O."/>
            <person name="Mrinalini"/>
            <person name="Kelkar Y.D."/>
            <person name="Chang C.H."/>
            <person name="Werren J.H."/>
        </authorList>
    </citation>
    <scope>NUCLEOTIDE SEQUENCE [LARGE SCALE GENOMIC DNA]</scope>
    <source>
        <strain evidence="8 9">Alberta</strain>
        <tissue evidence="8">Whole body</tissue>
    </source>
</reference>
<evidence type="ECO:0000256" key="5">
    <source>
        <dbReference type="ARBA" id="ARBA00023136"/>
    </source>
</evidence>
<evidence type="ECO:0000256" key="4">
    <source>
        <dbReference type="ARBA" id="ARBA00022989"/>
    </source>
</evidence>
<evidence type="ECO:0000256" key="3">
    <source>
        <dbReference type="ARBA" id="ARBA00022692"/>
    </source>
</evidence>
<feature type="transmembrane region" description="Helical" evidence="6">
    <location>
        <begin position="84"/>
        <end position="107"/>
    </location>
</feature>
<keyword evidence="9" id="KW-1185">Reference proteome</keyword>
<protein>
    <recommendedName>
        <fullName evidence="7">Major facilitator superfamily (MFS) profile domain-containing protein</fullName>
    </recommendedName>
</protein>
<feature type="transmembrane region" description="Helical" evidence="6">
    <location>
        <begin position="427"/>
        <end position="446"/>
    </location>
</feature>
<dbReference type="PANTHER" id="PTHR23504:SF31">
    <property type="entry name" value="MAJOR FACILITATOR SUPERFAMILY DOMAIN-CONTAINING PROTEIN 10"/>
    <property type="match status" value="1"/>
</dbReference>
<accession>A0A232F0D3</accession>
<comment type="caution">
    <text evidence="8">The sequence shown here is derived from an EMBL/GenBank/DDBJ whole genome shotgun (WGS) entry which is preliminary data.</text>
</comment>
<evidence type="ECO:0000256" key="6">
    <source>
        <dbReference type="SAM" id="Phobius"/>
    </source>
</evidence>
<feature type="transmembrane region" description="Helical" evidence="6">
    <location>
        <begin position="176"/>
        <end position="193"/>
    </location>
</feature>
<dbReference type="Gene3D" id="1.20.1250.20">
    <property type="entry name" value="MFS general substrate transporter like domains"/>
    <property type="match status" value="1"/>
</dbReference>
<evidence type="ECO:0000313" key="9">
    <source>
        <dbReference type="Proteomes" id="UP000215335"/>
    </source>
</evidence>
<dbReference type="InterPro" id="IPR011701">
    <property type="entry name" value="MFS"/>
</dbReference>
<evidence type="ECO:0000259" key="7">
    <source>
        <dbReference type="PROSITE" id="PS50850"/>
    </source>
</evidence>
<organism evidence="8 9">
    <name type="scientific">Trichomalopsis sarcophagae</name>
    <dbReference type="NCBI Taxonomy" id="543379"/>
    <lineage>
        <taxon>Eukaryota</taxon>
        <taxon>Metazoa</taxon>
        <taxon>Ecdysozoa</taxon>
        <taxon>Arthropoda</taxon>
        <taxon>Hexapoda</taxon>
        <taxon>Insecta</taxon>
        <taxon>Pterygota</taxon>
        <taxon>Neoptera</taxon>
        <taxon>Endopterygota</taxon>
        <taxon>Hymenoptera</taxon>
        <taxon>Apocrita</taxon>
        <taxon>Proctotrupomorpha</taxon>
        <taxon>Chalcidoidea</taxon>
        <taxon>Pteromalidae</taxon>
        <taxon>Pteromalinae</taxon>
        <taxon>Trichomalopsis</taxon>
    </lineage>
</organism>
<dbReference type="InterPro" id="IPR036259">
    <property type="entry name" value="MFS_trans_sf"/>
</dbReference>
<comment type="subcellular location">
    <subcellularLocation>
        <location evidence="1">Membrane</location>
        <topology evidence="1">Multi-pass membrane protein</topology>
    </subcellularLocation>
</comment>
<feature type="transmembrane region" description="Helical" evidence="6">
    <location>
        <begin position="371"/>
        <end position="390"/>
    </location>
</feature>
<evidence type="ECO:0000313" key="8">
    <source>
        <dbReference type="EMBL" id="OXU23977.1"/>
    </source>
</evidence>
<feature type="transmembrane region" description="Helical" evidence="6">
    <location>
        <begin position="143"/>
        <end position="164"/>
    </location>
</feature>
<dbReference type="InterPro" id="IPR020846">
    <property type="entry name" value="MFS_dom"/>
</dbReference>
<dbReference type="PROSITE" id="PS50850">
    <property type="entry name" value="MFS"/>
    <property type="match status" value="1"/>
</dbReference>
<keyword evidence="4 6" id="KW-1133">Transmembrane helix</keyword>
<evidence type="ECO:0000256" key="1">
    <source>
        <dbReference type="ARBA" id="ARBA00004141"/>
    </source>
</evidence>
<feature type="transmembrane region" description="Helical" evidence="6">
    <location>
        <begin position="268"/>
        <end position="288"/>
    </location>
</feature>
<keyword evidence="3 6" id="KW-0812">Transmembrane</keyword>
<dbReference type="GO" id="GO:0022857">
    <property type="term" value="F:transmembrane transporter activity"/>
    <property type="evidence" value="ECO:0007669"/>
    <property type="project" value="InterPro"/>
</dbReference>
<dbReference type="PANTHER" id="PTHR23504">
    <property type="entry name" value="MAJOR FACILITATOR SUPERFAMILY DOMAIN-CONTAINING PROTEIN 10"/>
    <property type="match status" value="1"/>
</dbReference>
<dbReference type="EMBL" id="NNAY01001437">
    <property type="protein sequence ID" value="OXU23977.1"/>
    <property type="molecule type" value="Genomic_DNA"/>
</dbReference>
<feature type="transmembrane region" description="Helical" evidence="6">
    <location>
        <begin position="233"/>
        <end position="256"/>
    </location>
</feature>
<keyword evidence="2" id="KW-0813">Transport</keyword>
<dbReference type="OrthoDB" id="196650at2759"/>
<name>A0A232F0D3_9HYME</name>
<evidence type="ECO:0000256" key="2">
    <source>
        <dbReference type="ARBA" id="ARBA00022448"/>
    </source>
</evidence>
<dbReference type="FunFam" id="1.20.1250.20:FF:000223">
    <property type="entry name" value="Major facilitator superfamily domain-containing protein"/>
    <property type="match status" value="1"/>
</dbReference>
<dbReference type="AlphaFoldDB" id="A0A232F0D3"/>
<gene>
    <name evidence="8" type="ORF">TSAR_004196</name>
</gene>
<feature type="transmembrane region" description="Helical" evidence="6">
    <location>
        <begin position="343"/>
        <end position="365"/>
    </location>
</feature>
<dbReference type="GO" id="GO:0031526">
    <property type="term" value="C:brush border membrane"/>
    <property type="evidence" value="ECO:0007669"/>
    <property type="project" value="TreeGrafter"/>
</dbReference>
<feature type="transmembrane region" description="Helical" evidence="6">
    <location>
        <begin position="199"/>
        <end position="221"/>
    </location>
</feature>